<comment type="caution">
    <text evidence="2">The sequence shown here is derived from an EMBL/GenBank/DDBJ whole genome shotgun (WGS) entry which is preliminary data.</text>
</comment>
<dbReference type="Proteomes" id="UP000314294">
    <property type="component" value="Unassembled WGS sequence"/>
</dbReference>
<feature type="compositionally biased region" description="Polar residues" evidence="1">
    <location>
        <begin position="11"/>
        <end position="23"/>
    </location>
</feature>
<accession>A0A4Z2FUP2</accession>
<evidence type="ECO:0000313" key="3">
    <source>
        <dbReference type="Proteomes" id="UP000314294"/>
    </source>
</evidence>
<evidence type="ECO:0000256" key="1">
    <source>
        <dbReference type="SAM" id="MobiDB-lite"/>
    </source>
</evidence>
<evidence type="ECO:0000313" key="2">
    <source>
        <dbReference type="EMBL" id="TNN44384.1"/>
    </source>
</evidence>
<dbReference type="EMBL" id="SRLO01000905">
    <property type="protein sequence ID" value="TNN44384.1"/>
    <property type="molecule type" value="Genomic_DNA"/>
</dbReference>
<proteinExistence type="predicted"/>
<sequence length="128" mass="14871">MVRPELMNLTARPSSRSSGQRSFTETRYRRVYLSLVYRRADIPSSLPDSPRPQIFSWMKGCCSAWLMLMRLAGSSIRVLSSRSFSVITFFLWSSGSRWHPIMSVSRSLVELMVLITVTFSCRRRAERR</sequence>
<organism evidence="2 3">
    <name type="scientific">Liparis tanakae</name>
    <name type="common">Tanaka's snailfish</name>
    <dbReference type="NCBI Taxonomy" id="230148"/>
    <lineage>
        <taxon>Eukaryota</taxon>
        <taxon>Metazoa</taxon>
        <taxon>Chordata</taxon>
        <taxon>Craniata</taxon>
        <taxon>Vertebrata</taxon>
        <taxon>Euteleostomi</taxon>
        <taxon>Actinopterygii</taxon>
        <taxon>Neopterygii</taxon>
        <taxon>Teleostei</taxon>
        <taxon>Neoteleostei</taxon>
        <taxon>Acanthomorphata</taxon>
        <taxon>Eupercaria</taxon>
        <taxon>Perciformes</taxon>
        <taxon>Cottioidei</taxon>
        <taxon>Cottales</taxon>
        <taxon>Liparidae</taxon>
        <taxon>Liparis</taxon>
    </lineage>
</organism>
<gene>
    <name evidence="2" type="ORF">EYF80_045411</name>
</gene>
<feature type="region of interest" description="Disordered" evidence="1">
    <location>
        <begin position="1"/>
        <end position="23"/>
    </location>
</feature>
<name>A0A4Z2FUP2_9TELE</name>
<protein>
    <submittedName>
        <fullName evidence="2">Uncharacterized protein</fullName>
    </submittedName>
</protein>
<reference evidence="2 3" key="1">
    <citation type="submission" date="2019-03" db="EMBL/GenBank/DDBJ databases">
        <title>First draft genome of Liparis tanakae, snailfish: a comprehensive survey of snailfish specific genes.</title>
        <authorList>
            <person name="Kim W."/>
            <person name="Song I."/>
            <person name="Jeong J.-H."/>
            <person name="Kim D."/>
            <person name="Kim S."/>
            <person name="Ryu S."/>
            <person name="Song J.Y."/>
            <person name="Lee S.K."/>
        </authorList>
    </citation>
    <scope>NUCLEOTIDE SEQUENCE [LARGE SCALE GENOMIC DNA]</scope>
    <source>
        <tissue evidence="2">Muscle</tissue>
    </source>
</reference>
<keyword evidence="3" id="KW-1185">Reference proteome</keyword>
<dbReference type="AlphaFoldDB" id="A0A4Z2FUP2"/>